<name>C1E1N3_MICCC</name>
<reference evidence="7 8" key="1">
    <citation type="journal article" date="2009" name="Science">
        <title>Green evolution and dynamic adaptations revealed by genomes of the marine picoeukaryotes Micromonas.</title>
        <authorList>
            <person name="Worden A.Z."/>
            <person name="Lee J.H."/>
            <person name="Mock T."/>
            <person name="Rouze P."/>
            <person name="Simmons M.P."/>
            <person name="Aerts A.L."/>
            <person name="Allen A.E."/>
            <person name="Cuvelier M.L."/>
            <person name="Derelle E."/>
            <person name="Everett M.V."/>
            <person name="Foulon E."/>
            <person name="Grimwood J."/>
            <person name="Gundlach H."/>
            <person name="Henrissat B."/>
            <person name="Napoli C."/>
            <person name="McDonald S.M."/>
            <person name="Parker M.S."/>
            <person name="Rombauts S."/>
            <person name="Salamov A."/>
            <person name="Von Dassow P."/>
            <person name="Badger J.H."/>
            <person name="Coutinho P.M."/>
            <person name="Demir E."/>
            <person name="Dubchak I."/>
            <person name="Gentemann C."/>
            <person name="Eikrem W."/>
            <person name="Gready J.E."/>
            <person name="John U."/>
            <person name="Lanier W."/>
            <person name="Lindquist E.A."/>
            <person name="Lucas S."/>
            <person name="Mayer K.F."/>
            <person name="Moreau H."/>
            <person name="Not F."/>
            <person name="Otillar R."/>
            <person name="Panaud O."/>
            <person name="Pangilinan J."/>
            <person name="Paulsen I."/>
            <person name="Piegu B."/>
            <person name="Poliakov A."/>
            <person name="Robbens S."/>
            <person name="Schmutz J."/>
            <person name="Toulza E."/>
            <person name="Wyss T."/>
            <person name="Zelensky A."/>
            <person name="Zhou K."/>
            <person name="Armbrust E.V."/>
            <person name="Bhattacharya D."/>
            <person name="Goodenough U.W."/>
            <person name="Van de Peer Y."/>
            <person name="Grigoriev I.V."/>
        </authorList>
    </citation>
    <scope>NUCLEOTIDE SEQUENCE [LARGE SCALE GENOMIC DNA]</scope>
    <source>
        <strain evidence="8">RCC299 / NOUM17</strain>
    </source>
</reference>
<evidence type="ECO:0000313" key="8">
    <source>
        <dbReference type="Proteomes" id="UP000002009"/>
    </source>
</evidence>
<dbReference type="PANTHER" id="PTHR14134">
    <property type="entry name" value="E3 UBIQUITIN-PROTEIN LIGASE RAD18"/>
    <property type="match status" value="1"/>
</dbReference>
<evidence type="ECO:0000313" key="7">
    <source>
        <dbReference type="EMBL" id="ACO62197.1"/>
    </source>
</evidence>
<dbReference type="Gene3D" id="3.30.40.10">
    <property type="entry name" value="Zinc/RING finger domain, C3HC4 (zinc finger)"/>
    <property type="match status" value="1"/>
</dbReference>
<keyword evidence="3" id="KW-0862">Zinc</keyword>
<dbReference type="InParanoid" id="C1E1N3"/>
<dbReference type="InterPro" id="IPR039577">
    <property type="entry name" value="Rad18"/>
</dbReference>
<feature type="compositionally biased region" description="Basic and acidic residues" evidence="5">
    <location>
        <begin position="247"/>
        <end position="256"/>
    </location>
</feature>
<sequence length="270" mass="29579">MEVPHSPHWSPLKDLTRISDAGATEDERTVHASVELKSTETEIKSHRCPICYQTMLMPKRAPNILMPCGHTFCNACLNARDDPRCRTCGDRWRHRVPNHQLQTTIQAYVDATATAAASFEDSVIWTSGDRGAPVASSSFDAALARAHVRCEQLRERMREGEAAQTAALHREDVEARHLLVLQCDEDNARVRLAEVARELREAHAAVEAQRAVCAGIANEVRIHGSSVRSAGEALAAVERGRERLVAEAEGSADGRTKPATLPGTHTAVSR</sequence>
<accession>C1E1N3</accession>
<keyword evidence="2 4" id="KW-0863">Zinc-finger</keyword>
<dbReference type="PROSITE" id="PS00518">
    <property type="entry name" value="ZF_RING_1"/>
    <property type="match status" value="1"/>
</dbReference>
<keyword evidence="1" id="KW-0479">Metal-binding</keyword>
<dbReference type="GO" id="GO:0008270">
    <property type="term" value="F:zinc ion binding"/>
    <property type="evidence" value="ECO:0007669"/>
    <property type="project" value="UniProtKB-KW"/>
</dbReference>
<evidence type="ECO:0000259" key="6">
    <source>
        <dbReference type="PROSITE" id="PS50089"/>
    </source>
</evidence>
<dbReference type="AlphaFoldDB" id="C1E1N3"/>
<evidence type="ECO:0000256" key="2">
    <source>
        <dbReference type="ARBA" id="ARBA00022771"/>
    </source>
</evidence>
<keyword evidence="8" id="KW-1185">Reference proteome</keyword>
<dbReference type="InterPro" id="IPR013083">
    <property type="entry name" value="Znf_RING/FYVE/PHD"/>
</dbReference>
<dbReference type="GeneID" id="8241705"/>
<dbReference type="OrthoDB" id="6105938at2759"/>
<protein>
    <recommendedName>
        <fullName evidence="6">RING-type domain-containing protein</fullName>
    </recommendedName>
</protein>
<dbReference type="eggNOG" id="ENOG502SAGP">
    <property type="taxonomic scope" value="Eukaryota"/>
</dbReference>
<dbReference type="GO" id="GO:0006301">
    <property type="term" value="P:DNA damage tolerance"/>
    <property type="evidence" value="ECO:0007669"/>
    <property type="project" value="InterPro"/>
</dbReference>
<dbReference type="SUPFAM" id="SSF57850">
    <property type="entry name" value="RING/U-box"/>
    <property type="match status" value="1"/>
</dbReference>
<dbReference type="GO" id="GO:0061630">
    <property type="term" value="F:ubiquitin protein ligase activity"/>
    <property type="evidence" value="ECO:0007669"/>
    <property type="project" value="InterPro"/>
</dbReference>
<feature type="region of interest" description="Disordered" evidence="5">
    <location>
        <begin position="247"/>
        <end position="270"/>
    </location>
</feature>
<feature type="region of interest" description="Disordered" evidence="5">
    <location>
        <begin position="1"/>
        <end position="31"/>
    </location>
</feature>
<feature type="domain" description="RING-type" evidence="6">
    <location>
        <begin position="48"/>
        <end position="88"/>
    </location>
</feature>
<gene>
    <name evidence="7" type="ORF">MICPUN_99453</name>
</gene>
<dbReference type="Proteomes" id="UP000002009">
    <property type="component" value="Chromosome 3"/>
</dbReference>
<dbReference type="GO" id="GO:0006513">
    <property type="term" value="P:protein monoubiquitination"/>
    <property type="evidence" value="ECO:0007669"/>
    <property type="project" value="InterPro"/>
</dbReference>
<dbReference type="SMART" id="SM00184">
    <property type="entry name" value="RING"/>
    <property type="match status" value="1"/>
</dbReference>
<dbReference type="EMBL" id="CP001324">
    <property type="protein sequence ID" value="ACO62197.1"/>
    <property type="molecule type" value="Genomic_DNA"/>
</dbReference>
<evidence type="ECO:0000256" key="1">
    <source>
        <dbReference type="ARBA" id="ARBA00022723"/>
    </source>
</evidence>
<dbReference type="PANTHER" id="PTHR14134:SF3">
    <property type="entry name" value="RING-CH-TYPE DOMAIN-CONTAINING PROTEIN"/>
    <property type="match status" value="1"/>
</dbReference>
<dbReference type="InterPro" id="IPR027370">
    <property type="entry name" value="Znf-RING_euk"/>
</dbReference>
<dbReference type="KEGG" id="mis:MICPUN_99453"/>
<dbReference type="InterPro" id="IPR017907">
    <property type="entry name" value="Znf_RING_CS"/>
</dbReference>
<dbReference type="PROSITE" id="PS50089">
    <property type="entry name" value="ZF_RING_2"/>
    <property type="match status" value="1"/>
</dbReference>
<proteinExistence type="predicted"/>
<dbReference type="Pfam" id="PF13445">
    <property type="entry name" value="zf-RING_UBOX"/>
    <property type="match status" value="1"/>
</dbReference>
<evidence type="ECO:0000256" key="5">
    <source>
        <dbReference type="SAM" id="MobiDB-lite"/>
    </source>
</evidence>
<evidence type="ECO:0000256" key="3">
    <source>
        <dbReference type="ARBA" id="ARBA00022833"/>
    </source>
</evidence>
<dbReference type="RefSeq" id="XP_002500939.1">
    <property type="nucleotide sequence ID" value="XM_002500893.1"/>
</dbReference>
<evidence type="ECO:0000256" key="4">
    <source>
        <dbReference type="PROSITE-ProRule" id="PRU00175"/>
    </source>
</evidence>
<organism evidence="7 8">
    <name type="scientific">Micromonas commoda (strain RCC299 / NOUM17 / CCMP2709)</name>
    <name type="common">Picoplanktonic green alga</name>
    <dbReference type="NCBI Taxonomy" id="296587"/>
    <lineage>
        <taxon>Eukaryota</taxon>
        <taxon>Viridiplantae</taxon>
        <taxon>Chlorophyta</taxon>
        <taxon>Mamiellophyceae</taxon>
        <taxon>Mamiellales</taxon>
        <taxon>Mamiellaceae</taxon>
        <taxon>Micromonas</taxon>
    </lineage>
</organism>
<dbReference type="InterPro" id="IPR001841">
    <property type="entry name" value="Znf_RING"/>
</dbReference>
<dbReference type="GO" id="GO:0003697">
    <property type="term" value="F:single-stranded DNA binding"/>
    <property type="evidence" value="ECO:0007669"/>
    <property type="project" value="InterPro"/>
</dbReference>